<evidence type="ECO:0000256" key="1">
    <source>
        <dbReference type="SAM" id="MobiDB-lite"/>
    </source>
</evidence>
<dbReference type="Proteomes" id="UP000257109">
    <property type="component" value="Unassembled WGS sequence"/>
</dbReference>
<gene>
    <name evidence="2" type="ORF">CR513_60837</name>
</gene>
<keyword evidence="3" id="KW-1185">Reference proteome</keyword>
<evidence type="ECO:0000313" key="2">
    <source>
        <dbReference type="EMBL" id="RDX60976.1"/>
    </source>
</evidence>
<reference evidence="2" key="1">
    <citation type="submission" date="2018-05" db="EMBL/GenBank/DDBJ databases">
        <title>Draft genome of Mucuna pruriens seed.</title>
        <authorList>
            <person name="Nnadi N.E."/>
            <person name="Vos R."/>
            <person name="Hasami M.H."/>
            <person name="Devisetty U.K."/>
            <person name="Aguiy J.C."/>
        </authorList>
    </citation>
    <scope>NUCLEOTIDE SEQUENCE [LARGE SCALE GENOMIC DNA]</scope>
    <source>
        <strain evidence="2">JCA_2017</strain>
    </source>
</reference>
<name>A0A371E4L1_MUCPR</name>
<feature type="region of interest" description="Disordered" evidence="1">
    <location>
        <begin position="1"/>
        <end position="37"/>
    </location>
</feature>
<sequence>MITISELKSKPGDSIEANLNETHQFEKSEGPDGDVGDDFLPHILESSLATSTETSEEDNYSLTSNVALSTMDCSLSKENSVPHPLVSFEEFGGDFWTQPFLLQDTFTAEMSSECIALLIPNFDEIGMYRYKLIVPHEKEHSAHNNKGIDLSII</sequence>
<dbReference type="OrthoDB" id="2143914at2759"/>
<organism evidence="2 3">
    <name type="scientific">Mucuna pruriens</name>
    <name type="common">Velvet bean</name>
    <name type="synonym">Dolichos pruriens</name>
    <dbReference type="NCBI Taxonomy" id="157652"/>
    <lineage>
        <taxon>Eukaryota</taxon>
        <taxon>Viridiplantae</taxon>
        <taxon>Streptophyta</taxon>
        <taxon>Embryophyta</taxon>
        <taxon>Tracheophyta</taxon>
        <taxon>Spermatophyta</taxon>
        <taxon>Magnoliopsida</taxon>
        <taxon>eudicotyledons</taxon>
        <taxon>Gunneridae</taxon>
        <taxon>Pentapetalae</taxon>
        <taxon>rosids</taxon>
        <taxon>fabids</taxon>
        <taxon>Fabales</taxon>
        <taxon>Fabaceae</taxon>
        <taxon>Papilionoideae</taxon>
        <taxon>50 kb inversion clade</taxon>
        <taxon>NPAAA clade</taxon>
        <taxon>indigoferoid/millettioid clade</taxon>
        <taxon>Phaseoleae</taxon>
        <taxon>Mucuna</taxon>
    </lineage>
</organism>
<accession>A0A371E4L1</accession>
<comment type="caution">
    <text evidence="2">The sequence shown here is derived from an EMBL/GenBank/DDBJ whole genome shotgun (WGS) entry which is preliminary data.</text>
</comment>
<dbReference type="EMBL" id="QJKJ01016445">
    <property type="protein sequence ID" value="RDX60976.1"/>
    <property type="molecule type" value="Genomic_DNA"/>
</dbReference>
<dbReference type="AlphaFoldDB" id="A0A371E4L1"/>
<proteinExistence type="predicted"/>
<feature type="non-terminal residue" evidence="2">
    <location>
        <position position="1"/>
    </location>
</feature>
<protein>
    <submittedName>
        <fullName evidence="2">Uncharacterized protein</fullName>
    </submittedName>
</protein>
<evidence type="ECO:0000313" key="3">
    <source>
        <dbReference type="Proteomes" id="UP000257109"/>
    </source>
</evidence>